<protein>
    <submittedName>
        <fullName evidence="4">Nyctalopin</fullName>
    </submittedName>
</protein>
<gene>
    <name evidence="4" type="ORF">N309_08480</name>
</gene>
<dbReference type="PROSITE" id="PS51450">
    <property type="entry name" value="LRR"/>
    <property type="match status" value="1"/>
</dbReference>
<dbReference type="EMBL" id="KL887856">
    <property type="protein sequence ID" value="KGL75279.1"/>
    <property type="molecule type" value="Genomic_DNA"/>
</dbReference>
<proteinExistence type="predicted"/>
<dbReference type="InterPro" id="IPR032675">
    <property type="entry name" value="LRR_dom_sf"/>
</dbReference>
<name>A0A099YYJ2_TINGU</name>
<keyword evidence="3" id="KW-0677">Repeat</keyword>
<keyword evidence="2" id="KW-0732">Signal</keyword>
<evidence type="ECO:0000256" key="2">
    <source>
        <dbReference type="ARBA" id="ARBA00022729"/>
    </source>
</evidence>
<dbReference type="GO" id="GO:0005886">
    <property type="term" value="C:plasma membrane"/>
    <property type="evidence" value="ECO:0007669"/>
    <property type="project" value="TreeGrafter"/>
</dbReference>
<dbReference type="PANTHER" id="PTHR24369">
    <property type="entry name" value="ANTIGEN BSP, PUTATIVE-RELATED"/>
    <property type="match status" value="1"/>
</dbReference>
<accession>A0A099YYJ2</accession>
<reference evidence="4 5" key="1">
    <citation type="submission" date="2014-06" db="EMBL/GenBank/DDBJ databases">
        <title>Genome evolution of avian class.</title>
        <authorList>
            <person name="Zhang G."/>
            <person name="Li C."/>
        </authorList>
    </citation>
    <scope>NUCLEOTIDE SEQUENCE [LARGE SCALE GENOMIC DNA]</scope>
    <source>
        <strain evidence="4">BGI_N309</strain>
    </source>
</reference>
<keyword evidence="5" id="KW-1185">Reference proteome</keyword>
<dbReference type="Pfam" id="PF00560">
    <property type="entry name" value="LRR_1"/>
    <property type="match status" value="1"/>
</dbReference>
<dbReference type="Proteomes" id="UP000053641">
    <property type="component" value="Unassembled WGS sequence"/>
</dbReference>
<dbReference type="InterPro" id="IPR003591">
    <property type="entry name" value="Leu-rich_rpt_typical-subtyp"/>
</dbReference>
<sequence>CPRVCKCVSDTVTRCGRAGLSALPAELAASTVSLNLSHNYLRVLSPNAFGNLTSLHRLWLDGNSLTFLAPGTFLALGQLRELHLGGNTRLTSLHPNAFRGLRNLTSLDLSRCNIFEIHPLLFSHLPSLENLDLASNNMRYVPQAFGNLSNLAALSLEGNHIEAVGRDSLRDLGTLQELNLRRNRI</sequence>
<evidence type="ECO:0000313" key="4">
    <source>
        <dbReference type="EMBL" id="KGL75279.1"/>
    </source>
</evidence>
<dbReference type="AlphaFoldDB" id="A0A099YYJ2"/>
<feature type="non-terminal residue" evidence="4">
    <location>
        <position position="1"/>
    </location>
</feature>
<dbReference type="InterPro" id="IPR001611">
    <property type="entry name" value="Leu-rich_rpt"/>
</dbReference>
<dbReference type="InterPro" id="IPR050541">
    <property type="entry name" value="LRR_TM_domain-containing"/>
</dbReference>
<dbReference type="PANTHER" id="PTHR24369:SF210">
    <property type="entry name" value="CHAOPTIN-RELATED"/>
    <property type="match status" value="1"/>
</dbReference>
<dbReference type="Gene3D" id="3.80.10.10">
    <property type="entry name" value="Ribonuclease Inhibitor"/>
    <property type="match status" value="1"/>
</dbReference>
<feature type="non-terminal residue" evidence="4">
    <location>
        <position position="185"/>
    </location>
</feature>
<keyword evidence="1" id="KW-0433">Leucine-rich repeat</keyword>
<dbReference type="STRING" id="94827.A0A099YYJ2"/>
<dbReference type="SUPFAM" id="SSF52058">
    <property type="entry name" value="L domain-like"/>
    <property type="match status" value="1"/>
</dbReference>
<evidence type="ECO:0000256" key="1">
    <source>
        <dbReference type="ARBA" id="ARBA00022614"/>
    </source>
</evidence>
<organism evidence="4 5">
    <name type="scientific">Tinamus guttatus</name>
    <name type="common">White-throated tinamou</name>
    <dbReference type="NCBI Taxonomy" id="94827"/>
    <lineage>
        <taxon>Eukaryota</taxon>
        <taxon>Metazoa</taxon>
        <taxon>Chordata</taxon>
        <taxon>Craniata</taxon>
        <taxon>Vertebrata</taxon>
        <taxon>Euteleostomi</taxon>
        <taxon>Archelosauria</taxon>
        <taxon>Archosauria</taxon>
        <taxon>Dinosauria</taxon>
        <taxon>Saurischia</taxon>
        <taxon>Theropoda</taxon>
        <taxon>Coelurosauria</taxon>
        <taxon>Aves</taxon>
        <taxon>Palaeognathae</taxon>
        <taxon>Tinamiformes</taxon>
        <taxon>Tinamidae</taxon>
        <taxon>Tinamus</taxon>
    </lineage>
</organism>
<dbReference type="SMART" id="SM00369">
    <property type="entry name" value="LRR_TYP"/>
    <property type="match status" value="6"/>
</dbReference>
<dbReference type="Pfam" id="PF13855">
    <property type="entry name" value="LRR_8"/>
    <property type="match status" value="2"/>
</dbReference>
<evidence type="ECO:0000256" key="3">
    <source>
        <dbReference type="ARBA" id="ARBA00022737"/>
    </source>
</evidence>
<evidence type="ECO:0000313" key="5">
    <source>
        <dbReference type="Proteomes" id="UP000053641"/>
    </source>
</evidence>